<dbReference type="PROSITE" id="PS50297">
    <property type="entry name" value="ANK_REP_REGION"/>
    <property type="match status" value="4"/>
</dbReference>
<dbReference type="InterPro" id="IPR056884">
    <property type="entry name" value="NPHP3-like_N"/>
</dbReference>
<dbReference type="Pfam" id="PF00023">
    <property type="entry name" value="Ank"/>
    <property type="match status" value="1"/>
</dbReference>
<dbReference type="Gene3D" id="1.25.40.20">
    <property type="entry name" value="Ankyrin repeat-containing domain"/>
    <property type="match status" value="2"/>
</dbReference>
<gene>
    <name evidence="6" type="ORF">FGG08_007482</name>
</gene>
<feature type="coiled-coil region" evidence="3">
    <location>
        <begin position="24"/>
        <end position="58"/>
    </location>
</feature>
<dbReference type="Pfam" id="PF12796">
    <property type="entry name" value="Ank_2"/>
    <property type="match status" value="1"/>
</dbReference>
<dbReference type="EMBL" id="JAGHQL010000317">
    <property type="protein sequence ID" value="KAH0533900.1"/>
    <property type="molecule type" value="Genomic_DNA"/>
</dbReference>
<feature type="repeat" description="ANK" evidence="2">
    <location>
        <begin position="773"/>
        <end position="805"/>
    </location>
</feature>
<dbReference type="InterPro" id="IPR027417">
    <property type="entry name" value="P-loop_NTPase"/>
</dbReference>
<evidence type="ECO:0008006" key="8">
    <source>
        <dbReference type="Google" id="ProtNLM"/>
    </source>
</evidence>
<keyword evidence="2" id="KW-0040">ANK repeat</keyword>
<dbReference type="Gene3D" id="3.40.50.300">
    <property type="entry name" value="P-loop containing nucleotide triphosphate hydrolases"/>
    <property type="match status" value="1"/>
</dbReference>
<evidence type="ECO:0000313" key="6">
    <source>
        <dbReference type="EMBL" id="KAH0533900.1"/>
    </source>
</evidence>
<name>A0A9P8HYQ8_9PEZI</name>
<dbReference type="Pfam" id="PF17111">
    <property type="entry name" value="PigL_N"/>
    <property type="match status" value="1"/>
</dbReference>
<feature type="non-terminal residue" evidence="6">
    <location>
        <position position="854"/>
    </location>
</feature>
<protein>
    <recommendedName>
        <fullName evidence="8">NACHT domain-containing protein</fullName>
    </recommendedName>
</protein>
<dbReference type="Pfam" id="PF24883">
    <property type="entry name" value="NPHP3_N"/>
    <property type="match status" value="1"/>
</dbReference>
<evidence type="ECO:0000259" key="4">
    <source>
        <dbReference type="Pfam" id="PF17111"/>
    </source>
</evidence>
<proteinExistence type="predicted"/>
<evidence type="ECO:0000256" key="1">
    <source>
        <dbReference type="ARBA" id="ARBA00022737"/>
    </source>
</evidence>
<dbReference type="InterPro" id="IPR031348">
    <property type="entry name" value="PigL_N"/>
</dbReference>
<feature type="domain" description="Nephrocystin 3-like N-terminal" evidence="5">
    <location>
        <begin position="203"/>
        <end position="387"/>
    </location>
</feature>
<dbReference type="SMART" id="SM00248">
    <property type="entry name" value="ANK"/>
    <property type="match status" value="4"/>
</dbReference>
<dbReference type="InterPro" id="IPR036770">
    <property type="entry name" value="Ankyrin_rpt-contain_sf"/>
</dbReference>
<dbReference type="PRINTS" id="PR01415">
    <property type="entry name" value="ANKYRIN"/>
</dbReference>
<dbReference type="AlphaFoldDB" id="A0A9P8HYQ8"/>
<dbReference type="PANTHER" id="PTHR10039">
    <property type="entry name" value="AMELOGENIN"/>
    <property type="match status" value="1"/>
</dbReference>
<keyword evidence="7" id="KW-1185">Reference proteome</keyword>
<feature type="domain" description="Azaphilone pigments biosynthesis cluster protein L N-terminal" evidence="4">
    <location>
        <begin position="1"/>
        <end position="183"/>
    </location>
</feature>
<evidence type="ECO:0000256" key="3">
    <source>
        <dbReference type="SAM" id="Coils"/>
    </source>
</evidence>
<accession>A0A9P8HYQ8</accession>
<dbReference type="PROSITE" id="PS50088">
    <property type="entry name" value="ANK_REPEAT"/>
    <property type="match status" value="4"/>
</dbReference>
<dbReference type="Proteomes" id="UP000698800">
    <property type="component" value="Unassembled WGS sequence"/>
</dbReference>
<dbReference type="InterPro" id="IPR002110">
    <property type="entry name" value="Ankyrin_rpt"/>
</dbReference>
<sequence>MDGLSAAAGVIAVVQISGQVFDLCRTYYLEVKDARKDIKRLRDEVTSLQDVLANVADLADAPGSAKLSILGLLNRPDGPVQQCQTDLIGLVEKLEPWQGKDKMKQFGLRALKWPFSSKDVDKAITAIGRYKATFNLALTADHTTLALAIDKGVTELRRQVEATQAEIVNHRMDEHRDKIIRWLSATDPSSNHHAACKKRQPTTGEWLIKRADFEEWKRTQNSLLWLHGIRLSPSLLFLLVYQKSGCGKTILSSIIIEHMKAYCGSKPRLAVAYFYFDFNDTEKQNAANCVSSLIAQLCSQVVDLPEKLKELYKRCNDGKQEAAIHDLKSALALFAETKELDDIFIVTDALDECPKNKEKEFREELLELITEVKDWSTSNIHLLVTSRLEPDIEEALTPLLTARAISIQGSQVESDIKLHISSQLKTDPKLKQWPSEVKTEIEEALTAGANGMFRWVFCQLDVLRRCKKRDTLRNALRSLPKTLDETYERILINIDKENQQEARHALLWLAFSKRPLCIEEVAEAAVIDPERDTPFDPEERLLDPCNNILEILGSLITLSSESLHSNASDDGSDYGLDHLPCGEIRFAHFSVYEYLVSERIKDSKALEFGVTAMVANHFIAESCLLYILHYDGSESKTASLQDLECFPLLRYACQFWYTHAKSIPVGSQKSMDSVIFRLFLSDTALLSWLRVHRPDHPTDESFKILEDIGTPLYYASNIGSQTAVQLLLEHKADVDVKTEDGWTALHSAADNGHSAVVQLLLEHKADVDVKTKSGWTALHSAARCGHSAVVQLLLEHKADVDMKTEGGWTALHWAAGNGHSAVVQLLLEHKADIDVETWYGWTALHWAAENGHSA</sequence>
<feature type="repeat" description="ANK" evidence="2">
    <location>
        <begin position="707"/>
        <end position="739"/>
    </location>
</feature>
<keyword evidence="3" id="KW-0175">Coiled coil</keyword>
<feature type="repeat" description="ANK" evidence="2">
    <location>
        <begin position="740"/>
        <end position="772"/>
    </location>
</feature>
<feature type="repeat" description="ANK" evidence="2">
    <location>
        <begin position="806"/>
        <end position="838"/>
    </location>
</feature>
<dbReference type="PANTHER" id="PTHR10039:SF16">
    <property type="entry name" value="GPI INOSITOL-DEACYLASE"/>
    <property type="match status" value="1"/>
</dbReference>
<reference evidence="6" key="1">
    <citation type="submission" date="2021-03" db="EMBL/GenBank/DDBJ databases">
        <title>Comparative genomics and phylogenomic investigation of the class Geoglossomycetes provide insights into ecological specialization and systematics.</title>
        <authorList>
            <person name="Melie T."/>
            <person name="Pirro S."/>
            <person name="Miller A.N."/>
            <person name="Quandt A."/>
        </authorList>
    </citation>
    <scope>NUCLEOTIDE SEQUENCE</scope>
    <source>
        <strain evidence="6">GBOQ0MN5Z8</strain>
    </source>
</reference>
<comment type="caution">
    <text evidence="6">The sequence shown here is derived from an EMBL/GenBank/DDBJ whole genome shotgun (WGS) entry which is preliminary data.</text>
</comment>
<evidence type="ECO:0000313" key="7">
    <source>
        <dbReference type="Proteomes" id="UP000698800"/>
    </source>
</evidence>
<evidence type="ECO:0000256" key="2">
    <source>
        <dbReference type="PROSITE-ProRule" id="PRU00023"/>
    </source>
</evidence>
<dbReference type="OrthoDB" id="1577640at2759"/>
<keyword evidence="1" id="KW-0677">Repeat</keyword>
<dbReference type="SUPFAM" id="SSF48403">
    <property type="entry name" value="Ankyrin repeat"/>
    <property type="match status" value="1"/>
</dbReference>
<organism evidence="6 7">
    <name type="scientific">Glutinoglossum americanum</name>
    <dbReference type="NCBI Taxonomy" id="1670608"/>
    <lineage>
        <taxon>Eukaryota</taxon>
        <taxon>Fungi</taxon>
        <taxon>Dikarya</taxon>
        <taxon>Ascomycota</taxon>
        <taxon>Pezizomycotina</taxon>
        <taxon>Geoglossomycetes</taxon>
        <taxon>Geoglossales</taxon>
        <taxon>Geoglossaceae</taxon>
        <taxon>Glutinoglossum</taxon>
    </lineage>
</organism>
<evidence type="ECO:0000259" key="5">
    <source>
        <dbReference type="Pfam" id="PF24883"/>
    </source>
</evidence>